<sequence>MATVTGLAEDELESLVVLTGTATFKKEKPRNLVLRRELASYIRKFEVPRHSDAEVYAAVQAIEDARHERSAETDRAHRLSLTKAAANPLCPVCGSQMTVRVAKKGVNAGQQFLGCTNFPRCRGTRQLA</sequence>
<reference evidence="2 3" key="2">
    <citation type="journal article" date="2009" name="PLoS ONE">
        <title>The photosynthetic apparatus and its regulation in the aerobic gammaproteobacterium Congregibacter litoralis gen. nov., sp. nov.</title>
        <authorList>
            <person name="Spring S."/>
            <person name="Lunsdorf H."/>
            <person name="Fuchs B.M."/>
            <person name="Tindall B.J."/>
        </authorList>
    </citation>
    <scope>NUCLEOTIDE SEQUENCE [LARGE SCALE GENOMIC DNA]</scope>
    <source>
        <strain evidence="2">KT71</strain>
    </source>
</reference>
<keyword evidence="2" id="KW-0413">Isomerase</keyword>
<dbReference type="GO" id="GO:0003677">
    <property type="term" value="F:DNA binding"/>
    <property type="evidence" value="ECO:0007669"/>
    <property type="project" value="InterPro"/>
</dbReference>
<keyword evidence="3" id="KW-1185">Reference proteome</keyword>
<dbReference type="eggNOG" id="COG0551">
    <property type="taxonomic scope" value="Bacteria"/>
</dbReference>
<dbReference type="AlphaFoldDB" id="A4AB42"/>
<name>A4AB42_9GAMM</name>
<reference evidence="2 3" key="1">
    <citation type="journal article" date="2007" name="Proc. Natl. Acad. Sci. U.S.A.">
        <title>Characterization of a marine gammaproteobacterium capable of aerobic anoxygenic photosynthesis.</title>
        <authorList>
            <person name="Fuchs B.M."/>
            <person name="Spring S."/>
            <person name="Teeling H."/>
            <person name="Quast C."/>
            <person name="Wulf J."/>
            <person name="Schattenhofer M."/>
            <person name="Yan S."/>
            <person name="Ferriera S."/>
            <person name="Johnson J."/>
            <person name="Glockner F.O."/>
            <person name="Amann R."/>
        </authorList>
    </citation>
    <scope>NUCLEOTIDE SEQUENCE [LARGE SCALE GENOMIC DNA]</scope>
    <source>
        <strain evidence="2">KT71</strain>
    </source>
</reference>
<organism evidence="2 3">
    <name type="scientific">Congregibacter litoralis KT71</name>
    <dbReference type="NCBI Taxonomy" id="314285"/>
    <lineage>
        <taxon>Bacteria</taxon>
        <taxon>Pseudomonadati</taxon>
        <taxon>Pseudomonadota</taxon>
        <taxon>Gammaproteobacteria</taxon>
        <taxon>Cellvibrionales</taxon>
        <taxon>Halieaceae</taxon>
        <taxon>Congregibacter</taxon>
    </lineage>
</organism>
<dbReference type="STRING" id="314285.KT71_11454"/>
<feature type="domain" description="DNA topoisomerase type IA zn finger" evidence="1">
    <location>
        <begin position="90"/>
        <end position="127"/>
    </location>
</feature>
<dbReference type="EMBL" id="AAOA02000003">
    <property type="protein sequence ID" value="EAQ96914.1"/>
    <property type="molecule type" value="Genomic_DNA"/>
</dbReference>
<gene>
    <name evidence="2" type="ORF">KT71_11454</name>
</gene>
<dbReference type="GO" id="GO:0005694">
    <property type="term" value="C:chromosome"/>
    <property type="evidence" value="ECO:0007669"/>
    <property type="project" value="InterPro"/>
</dbReference>
<dbReference type="Pfam" id="PF01396">
    <property type="entry name" value="Zn_ribbon_Top1"/>
    <property type="match status" value="1"/>
</dbReference>
<dbReference type="InterPro" id="IPR013498">
    <property type="entry name" value="Topo_IA_Znf"/>
</dbReference>
<dbReference type="Proteomes" id="UP000019205">
    <property type="component" value="Chromosome"/>
</dbReference>
<dbReference type="GO" id="GO:0003916">
    <property type="term" value="F:DNA topoisomerase activity"/>
    <property type="evidence" value="ECO:0007669"/>
    <property type="project" value="InterPro"/>
</dbReference>
<dbReference type="SUPFAM" id="SSF57783">
    <property type="entry name" value="Zinc beta-ribbon"/>
    <property type="match status" value="1"/>
</dbReference>
<dbReference type="Gene3D" id="3.30.65.10">
    <property type="entry name" value="Bacterial Topoisomerase I, domain 1"/>
    <property type="match status" value="1"/>
</dbReference>
<evidence type="ECO:0000313" key="2">
    <source>
        <dbReference type="EMBL" id="EAQ96914.1"/>
    </source>
</evidence>
<dbReference type="GO" id="GO:0006265">
    <property type="term" value="P:DNA topological change"/>
    <property type="evidence" value="ECO:0007669"/>
    <property type="project" value="InterPro"/>
</dbReference>
<evidence type="ECO:0000259" key="1">
    <source>
        <dbReference type="Pfam" id="PF01396"/>
    </source>
</evidence>
<comment type="caution">
    <text evidence="2">The sequence shown here is derived from an EMBL/GenBank/DDBJ whole genome shotgun (WGS) entry which is preliminary data.</text>
</comment>
<proteinExistence type="predicted"/>
<protein>
    <submittedName>
        <fullName evidence="2">Zn-finger domain protein associated with topoisomerase type I</fullName>
    </submittedName>
</protein>
<dbReference type="RefSeq" id="WP_008294724.1">
    <property type="nucleotide sequence ID" value="NZ_CM002299.1"/>
</dbReference>
<accession>A4AB42</accession>
<evidence type="ECO:0000313" key="3">
    <source>
        <dbReference type="Proteomes" id="UP000019205"/>
    </source>
</evidence>
<dbReference type="HOGENOM" id="CLU_1955852_0_0_6"/>